<dbReference type="GO" id="GO:0089702">
    <property type="term" value="F:undecaprenyl-phosphate glucose phosphotransferase activity"/>
    <property type="evidence" value="ECO:0007669"/>
    <property type="project" value="UniProtKB-EC"/>
</dbReference>
<dbReference type="EMBL" id="JACXAJ010000004">
    <property type="protein sequence ID" value="MBD1397719.1"/>
    <property type="molecule type" value="Genomic_DNA"/>
</dbReference>
<feature type="transmembrane region" description="Helical" evidence="7">
    <location>
        <begin position="12"/>
        <end position="32"/>
    </location>
</feature>
<evidence type="ECO:0000313" key="10">
    <source>
        <dbReference type="Proteomes" id="UP000625551"/>
    </source>
</evidence>
<proteinExistence type="inferred from homology"/>
<evidence type="ECO:0000256" key="3">
    <source>
        <dbReference type="ARBA" id="ARBA00022679"/>
    </source>
</evidence>
<evidence type="ECO:0000259" key="8">
    <source>
        <dbReference type="Pfam" id="PF02397"/>
    </source>
</evidence>
<accession>A0ABR7XHJ1</accession>
<evidence type="ECO:0000256" key="7">
    <source>
        <dbReference type="SAM" id="Phobius"/>
    </source>
</evidence>
<keyword evidence="10" id="KW-1185">Reference proteome</keyword>
<dbReference type="InterPro" id="IPR003362">
    <property type="entry name" value="Bact_transf"/>
</dbReference>
<comment type="subcellular location">
    <subcellularLocation>
        <location evidence="1">Membrane</location>
        <topology evidence="1">Multi-pass membrane protein</topology>
    </subcellularLocation>
</comment>
<feature type="transmembrane region" description="Helical" evidence="7">
    <location>
        <begin position="78"/>
        <end position="96"/>
    </location>
</feature>
<keyword evidence="5 7" id="KW-1133">Transmembrane helix</keyword>
<dbReference type="NCBIfam" id="TIGR03025">
    <property type="entry name" value="EPS_sugtrans"/>
    <property type="match status" value="1"/>
</dbReference>
<evidence type="ECO:0000256" key="1">
    <source>
        <dbReference type="ARBA" id="ARBA00004141"/>
    </source>
</evidence>
<evidence type="ECO:0000256" key="4">
    <source>
        <dbReference type="ARBA" id="ARBA00022692"/>
    </source>
</evidence>
<feature type="transmembrane region" description="Helical" evidence="7">
    <location>
        <begin position="102"/>
        <end position="121"/>
    </location>
</feature>
<protein>
    <submittedName>
        <fullName evidence="9">Undecaprenyl-phosphate glucose phosphotransferase</fullName>
        <ecNumber evidence="9">2.7.8.31</ecNumber>
    </submittedName>
</protein>
<feature type="domain" description="Bacterial sugar transferase" evidence="8">
    <location>
        <begin position="267"/>
        <end position="449"/>
    </location>
</feature>
<dbReference type="EC" id="2.7.8.31" evidence="9"/>
<keyword evidence="3 9" id="KW-0808">Transferase</keyword>
<feature type="transmembrane region" description="Helical" evidence="7">
    <location>
        <begin position="273"/>
        <end position="293"/>
    </location>
</feature>
<evidence type="ECO:0000256" key="6">
    <source>
        <dbReference type="ARBA" id="ARBA00023136"/>
    </source>
</evidence>
<dbReference type="PANTHER" id="PTHR30576:SF0">
    <property type="entry name" value="UNDECAPRENYL-PHOSPHATE N-ACETYLGALACTOSAMINYL 1-PHOSPHATE TRANSFERASE-RELATED"/>
    <property type="match status" value="1"/>
</dbReference>
<sequence>MIKSRQTISPVYFGGDMLTLFLSVLVSILFFSDGKYLKLEWLILAGFVLVWILLGYWRNIYDERLSRANIRMFYYIKLYFILLGLVLLFFSIYTFSETSKNVVIAFVISLPVIGIPVNFLLKNVSHASLLKSKPKYTLVAGVGNLAKNIERNLYKQQKSGYYIKGFVKCKKEQCIVAQDKIVGDLNNIDSYLKDNQVDEIVIAIPIKPSKKIKSILSAADYHGVRVKYIPDYQELLGDKYKITRYGQIEAVNVRQFPLDDTFAAFIKNCFDKVFSFLVLVLLSPLFLVLAVLIKLDSPGPIFYCPIRIGKRGRPFKVFKFRSMKENDSPNGGALSTAKNDQRITKLGKILRKYSLDELPQFMNVLLGDMSVVGPRPHRSFLNQQFQQSEDKYMLRHYFKPGITGWAQINGWRGPTETKEQKSQRTKHDLWYVENWSLWLDFKIVYLTIFGRNTHKSAF</sequence>
<feature type="transmembrane region" description="Helical" evidence="7">
    <location>
        <begin position="38"/>
        <end position="57"/>
    </location>
</feature>
<dbReference type="Proteomes" id="UP000625551">
    <property type="component" value="Unassembled WGS sequence"/>
</dbReference>
<dbReference type="InterPro" id="IPR017475">
    <property type="entry name" value="EPS_sugar_tfrase"/>
</dbReference>
<organism evidence="9 10">
    <name type="scientific">Pontibacter aquaedesilientis</name>
    <dbReference type="NCBI Taxonomy" id="2766980"/>
    <lineage>
        <taxon>Bacteria</taxon>
        <taxon>Pseudomonadati</taxon>
        <taxon>Bacteroidota</taxon>
        <taxon>Cytophagia</taxon>
        <taxon>Cytophagales</taxon>
        <taxon>Hymenobacteraceae</taxon>
        <taxon>Pontibacter</taxon>
    </lineage>
</organism>
<dbReference type="NCBIfam" id="TIGR03023">
    <property type="entry name" value="WcaJ_sugtrans"/>
    <property type="match status" value="1"/>
</dbReference>
<dbReference type="RefSeq" id="WP_191183866.1">
    <property type="nucleotide sequence ID" value="NZ_JACXAJ010000004.1"/>
</dbReference>
<dbReference type="PANTHER" id="PTHR30576">
    <property type="entry name" value="COLANIC BIOSYNTHESIS UDP-GLUCOSE LIPID CARRIER TRANSFERASE"/>
    <property type="match status" value="1"/>
</dbReference>
<dbReference type="Pfam" id="PF13727">
    <property type="entry name" value="CoA_binding_3"/>
    <property type="match status" value="1"/>
</dbReference>
<dbReference type="Gene3D" id="3.40.50.720">
    <property type="entry name" value="NAD(P)-binding Rossmann-like Domain"/>
    <property type="match status" value="1"/>
</dbReference>
<name>A0ABR7XHJ1_9BACT</name>
<evidence type="ECO:0000256" key="2">
    <source>
        <dbReference type="ARBA" id="ARBA00006464"/>
    </source>
</evidence>
<evidence type="ECO:0000256" key="5">
    <source>
        <dbReference type="ARBA" id="ARBA00022989"/>
    </source>
</evidence>
<evidence type="ECO:0000313" key="9">
    <source>
        <dbReference type="EMBL" id="MBD1397719.1"/>
    </source>
</evidence>
<keyword evidence="6 7" id="KW-0472">Membrane</keyword>
<gene>
    <name evidence="9" type="ORF">H9Q13_11135</name>
</gene>
<comment type="similarity">
    <text evidence="2">Belongs to the bacterial sugar transferase family.</text>
</comment>
<dbReference type="InterPro" id="IPR017473">
    <property type="entry name" value="Undecaprenyl-P_gluc_Ptfrase"/>
</dbReference>
<keyword evidence="4 7" id="KW-0812">Transmembrane</keyword>
<dbReference type="Pfam" id="PF02397">
    <property type="entry name" value="Bac_transf"/>
    <property type="match status" value="1"/>
</dbReference>
<comment type="caution">
    <text evidence="9">The sequence shown here is derived from an EMBL/GenBank/DDBJ whole genome shotgun (WGS) entry which is preliminary data.</text>
</comment>
<reference evidence="9 10" key="1">
    <citation type="submission" date="2020-09" db="EMBL/GenBank/DDBJ databases">
        <title>Genome sequencing and assembly of Pontibacter sp.</title>
        <authorList>
            <person name="Chhetri G."/>
        </authorList>
    </citation>
    <scope>NUCLEOTIDE SEQUENCE [LARGE SCALE GENOMIC DNA]</scope>
    <source>
        <strain evidence="9 10">JH31</strain>
    </source>
</reference>